<keyword evidence="15" id="KW-1185">Reference proteome</keyword>
<keyword evidence="5" id="KW-0677">Repeat</keyword>
<dbReference type="PROSITE" id="PS51371">
    <property type="entry name" value="CBS"/>
    <property type="match status" value="2"/>
</dbReference>
<feature type="transmembrane region" description="Helical" evidence="11">
    <location>
        <begin position="28"/>
        <end position="52"/>
    </location>
</feature>
<dbReference type="EMBL" id="OCNH01000002">
    <property type="protein sequence ID" value="SOD88335.1"/>
    <property type="molecule type" value="Genomic_DNA"/>
</dbReference>
<dbReference type="PANTHER" id="PTHR22777">
    <property type="entry name" value="HEMOLYSIN-RELATED"/>
    <property type="match status" value="1"/>
</dbReference>
<comment type="subcellular location">
    <subcellularLocation>
        <location evidence="1">Cell membrane</location>
        <topology evidence="1">Multi-pass membrane protein</topology>
    </subcellularLocation>
</comment>
<name>A0A286FYI9_9BACT</name>
<dbReference type="InterPro" id="IPR002550">
    <property type="entry name" value="CNNM"/>
</dbReference>
<dbReference type="OrthoDB" id="9798188at2"/>
<evidence type="ECO:0000256" key="10">
    <source>
        <dbReference type="PROSITE-ProRule" id="PRU01193"/>
    </source>
</evidence>
<dbReference type="InterPro" id="IPR036318">
    <property type="entry name" value="FAD-bd_PCMH-like_sf"/>
</dbReference>
<dbReference type="Pfam" id="PF03471">
    <property type="entry name" value="CorC_HlyC"/>
    <property type="match status" value="1"/>
</dbReference>
<accession>A0A286FYI9</accession>
<dbReference type="InterPro" id="IPR000644">
    <property type="entry name" value="CBS_dom"/>
</dbReference>
<dbReference type="FunFam" id="3.10.580.10:FF:000002">
    <property type="entry name" value="Magnesium/cobalt efflux protein CorC"/>
    <property type="match status" value="1"/>
</dbReference>
<organism evidence="14 15">
    <name type="scientific">Spirosoma fluviale</name>
    <dbReference type="NCBI Taxonomy" id="1597977"/>
    <lineage>
        <taxon>Bacteria</taxon>
        <taxon>Pseudomonadati</taxon>
        <taxon>Bacteroidota</taxon>
        <taxon>Cytophagia</taxon>
        <taxon>Cytophagales</taxon>
        <taxon>Cytophagaceae</taxon>
        <taxon>Spirosoma</taxon>
    </lineage>
</organism>
<evidence type="ECO:0000313" key="14">
    <source>
        <dbReference type="EMBL" id="SOD88335.1"/>
    </source>
</evidence>
<evidence type="ECO:0000313" key="15">
    <source>
        <dbReference type="Proteomes" id="UP000219452"/>
    </source>
</evidence>
<dbReference type="AlphaFoldDB" id="A0A286FYI9"/>
<evidence type="ECO:0000256" key="6">
    <source>
        <dbReference type="ARBA" id="ARBA00022989"/>
    </source>
</evidence>
<feature type="domain" description="CNNM transmembrane" evidence="13">
    <location>
        <begin position="21"/>
        <end position="211"/>
    </location>
</feature>
<proteinExistence type="inferred from homology"/>
<dbReference type="InterPro" id="IPR019862">
    <property type="entry name" value="Motility-assoc_prot_GldE"/>
</dbReference>
<dbReference type="CDD" id="cd04590">
    <property type="entry name" value="CBS_pair_CorC_HlyC_assoc"/>
    <property type="match status" value="1"/>
</dbReference>
<dbReference type="NCBIfam" id="TIGR03520">
    <property type="entry name" value="GldE"/>
    <property type="match status" value="1"/>
</dbReference>
<dbReference type="Gene3D" id="3.30.465.10">
    <property type="match status" value="1"/>
</dbReference>
<feature type="transmembrane region" description="Helical" evidence="11">
    <location>
        <begin position="153"/>
        <end position="173"/>
    </location>
</feature>
<gene>
    <name evidence="14" type="ORF">SAMN06269250_2616</name>
</gene>
<dbReference type="SMART" id="SM01091">
    <property type="entry name" value="CorC_HlyC"/>
    <property type="match status" value="1"/>
</dbReference>
<dbReference type="InterPro" id="IPR005170">
    <property type="entry name" value="Transptr-assoc_dom"/>
</dbReference>
<dbReference type="PROSITE" id="PS51846">
    <property type="entry name" value="CNNM"/>
    <property type="match status" value="1"/>
</dbReference>
<dbReference type="Pfam" id="PF01595">
    <property type="entry name" value="CNNM"/>
    <property type="match status" value="1"/>
</dbReference>
<evidence type="ECO:0000256" key="3">
    <source>
        <dbReference type="ARBA" id="ARBA00022475"/>
    </source>
</evidence>
<dbReference type="InterPro" id="IPR044751">
    <property type="entry name" value="Ion_transp-like_CBS"/>
</dbReference>
<comment type="similarity">
    <text evidence="2">Belongs to the UPF0053 family.</text>
</comment>
<feature type="domain" description="CBS" evidence="12">
    <location>
        <begin position="291"/>
        <end position="348"/>
    </location>
</feature>
<feature type="transmembrane region" description="Helical" evidence="11">
    <location>
        <begin position="81"/>
        <end position="104"/>
    </location>
</feature>
<feature type="domain" description="CBS" evidence="12">
    <location>
        <begin position="227"/>
        <end position="286"/>
    </location>
</feature>
<dbReference type="InterPro" id="IPR046342">
    <property type="entry name" value="CBS_dom_sf"/>
</dbReference>
<keyword evidence="4 10" id="KW-0812">Transmembrane</keyword>
<keyword evidence="6 10" id="KW-1133">Transmembrane helix</keyword>
<dbReference type="GO" id="GO:0005886">
    <property type="term" value="C:plasma membrane"/>
    <property type="evidence" value="ECO:0007669"/>
    <property type="project" value="UniProtKB-SubCell"/>
</dbReference>
<evidence type="ECO:0000256" key="4">
    <source>
        <dbReference type="ARBA" id="ARBA00022692"/>
    </source>
</evidence>
<evidence type="ECO:0000256" key="11">
    <source>
        <dbReference type="SAM" id="Phobius"/>
    </source>
</evidence>
<keyword evidence="7 9" id="KW-0129">CBS domain</keyword>
<dbReference type="Gene3D" id="3.10.580.10">
    <property type="entry name" value="CBS-domain"/>
    <property type="match status" value="1"/>
</dbReference>
<dbReference type="GO" id="GO:0050660">
    <property type="term" value="F:flavin adenine dinucleotide binding"/>
    <property type="evidence" value="ECO:0007669"/>
    <property type="project" value="InterPro"/>
</dbReference>
<dbReference type="RefSeq" id="WP_097126253.1">
    <property type="nucleotide sequence ID" value="NZ_OCNH01000002.1"/>
</dbReference>
<keyword evidence="3" id="KW-1003">Cell membrane</keyword>
<sequence>MDLSDPLPRQVLLATDGWGTYFDLYGPYTALILLLLTLAGLVSASEAAFFSLSPDDRAQCRDSAQVADRRIATLLERPKRLLASLVIFNNLLNIAIVVIVTYLTWQFSQTSRAENWILPVVTLVTTIAIVLFGEIVPKVYASQNNLTVARKTASLAQIGLMVFRPLAMVLVNLSNQVDKRIERKGYKLSVEELSQAVELTGTNATVEEKEILKGIVNFSNLTARQVMRARLDISAVEDDLTFSELMEQINLSGYSRVPVYKESLDQIEGILYIKDLLTHIHEDDSFHWLSLLRPAFFIPENKKVDDLLQDFQKKRVHMAIVVDEYGGTRGLVTLEDIIEEIFGDINDEFDDETPLGYRREDEHTVVFEGKMPLTDVCRVLNVDATTFEAVQGESESLGGLLLELFNRLPKSGEEVIYANFTFQIVAADDKRINEVRVRKDDTVKQEQVLVPSR</sequence>
<keyword evidence="8 10" id="KW-0472">Membrane</keyword>
<evidence type="ECO:0000256" key="9">
    <source>
        <dbReference type="PROSITE-ProRule" id="PRU00703"/>
    </source>
</evidence>
<reference evidence="15" key="1">
    <citation type="submission" date="2017-09" db="EMBL/GenBank/DDBJ databases">
        <authorList>
            <person name="Varghese N."/>
            <person name="Submissions S."/>
        </authorList>
    </citation>
    <scope>NUCLEOTIDE SEQUENCE [LARGE SCALE GENOMIC DNA]</scope>
    <source>
        <strain evidence="15">DSM 29961</strain>
    </source>
</reference>
<evidence type="ECO:0000256" key="2">
    <source>
        <dbReference type="ARBA" id="ARBA00006337"/>
    </source>
</evidence>
<evidence type="ECO:0000256" key="5">
    <source>
        <dbReference type="ARBA" id="ARBA00022737"/>
    </source>
</evidence>
<dbReference type="SUPFAM" id="SSF54631">
    <property type="entry name" value="CBS-domain pair"/>
    <property type="match status" value="1"/>
</dbReference>
<evidence type="ECO:0000259" key="13">
    <source>
        <dbReference type="PROSITE" id="PS51846"/>
    </source>
</evidence>
<evidence type="ECO:0000256" key="7">
    <source>
        <dbReference type="ARBA" id="ARBA00023122"/>
    </source>
</evidence>
<protein>
    <submittedName>
        <fullName evidence="14">Gliding motility-associated protein GldE</fullName>
    </submittedName>
</protein>
<evidence type="ECO:0000256" key="1">
    <source>
        <dbReference type="ARBA" id="ARBA00004651"/>
    </source>
</evidence>
<dbReference type="PANTHER" id="PTHR22777:SF32">
    <property type="entry name" value="UPF0053 INNER MEMBRANE PROTEIN YFJD"/>
    <property type="match status" value="1"/>
</dbReference>
<evidence type="ECO:0000256" key="8">
    <source>
        <dbReference type="ARBA" id="ARBA00023136"/>
    </source>
</evidence>
<dbReference type="Pfam" id="PF00571">
    <property type="entry name" value="CBS"/>
    <property type="match status" value="2"/>
</dbReference>
<evidence type="ECO:0000259" key="12">
    <source>
        <dbReference type="PROSITE" id="PS51371"/>
    </source>
</evidence>
<dbReference type="Proteomes" id="UP000219452">
    <property type="component" value="Unassembled WGS sequence"/>
</dbReference>
<dbReference type="InterPro" id="IPR016169">
    <property type="entry name" value="FAD-bd_PCMH_sub2"/>
</dbReference>
<dbReference type="SUPFAM" id="SSF56176">
    <property type="entry name" value="FAD-binding/transporter-associated domain-like"/>
    <property type="match status" value="1"/>
</dbReference>
<feature type="transmembrane region" description="Helical" evidence="11">
    <location>
        <begin position="116"/>
        <end position="141"/>
    </location>
</feature>